<organism evidence="4 5">
    <name type="scientific">Cyanobium usitatum str. Tous</name>
    <dbReference type="NCBI Taxonomy" id="2116684"/>
    <lineage>
        <taxon>Bacteria</taxon>
        <taxon>Bacillati</taxon>
        <taxon>Cyanobacteriota</taxon>
        <taxon>Cyanophyceae</taxon>
        <taxon>Synechococcales</taxon>
        <taxon>Prochlorococcaceae</taxon>
        <taxon>Cyanobium</taxon>
    </lineage>
</organism>
<dbReference type="GO" id="GO:0072344">
    <property type="term" value="P:rescue of stalled ribosome"/>
    <property type="evidence" value="ECO:0007669"/>
    <property type="project" value="TreeGrafter"/>
</dbReference>
<keyword evidence="4" id="KW-0378">Hydrolase</keyword>
<comment type="caution">
    <text evidence="4">The sequence shown here is derived from an EMBL/GenBank/DDBJ whole genome shotgun (WGS) entry which is preliminary data.</text>
</comment>
<dbReference type="AlphaFoldDB" id="A0A2P7MWV7"/>
<protein>
    <submittedName>
        <fullName evidence="4">Aminoacyl-tRNA hydrolase</fullName>
    </submittedName>
</protein>
<feature type="domain" description="Prokaryotic-type class I peptide chain release factors" evidence="3">
    <location>
        <begin position="17"/>
        <end position="141"/>
    </location>
</feature>
<dbReference type="PANTHER" id="PTHR47814:SF1">
    <property type="entry name" value="PEPTIDYL-TRNA HYDROLASE ARFB"/>
    <property type="match status" value="1"/>
</dbReference>
<reference evidence="4 5" key="1">
    <citation type="journal article" date="2018" name="Environ. Microbiol.">
        <title>Ecological and genomic features of two widespread freshwater picocyanobacteria.</title>
        <authorList>
            <person name="Cabello-Yeves P.J."/>
            <person name="Picazo A."/>
            <person name="Camacho A."/>
            <person name="Callieri C."/>
            <person name="Rosselli R."/>
            <person name="Roda-Garcia J.J."/>
            <person name="Coutinho F.H."/>
            <person name="Rodriguez-Valera F."/>
        </authorList>
    </citation>
    <scope>NUCLEOTIDE SEQUENCE [LARGE SCALE GENOMIC DNA]</scope>
    <source>
        <strain evidence="4 5">Tous</strain>
    </source>
</reference>
<dbReference type="PANTHER" id="PTHR47814">
    <property type="entry name" value="PEPTIDYL-TRNA HYDROLASE ARFB"/>
    <property type="match status" value="1"/>
</dbReference>
<dbReference type="Proteomes" id="UP000243002">
    <property type="component" value="Unassembled WGS sequence"/>
</dbReference>
<feature type="region of interest" description="Disordered" evidence="2">
    <location>
        <begin position="104"/>
        <end position="150"/>
    </location>
</feature>
<evidence type="ECO:0000259" key="3">
    <source>
        <dbReference type="Pfam" id="PF00472"/>
    </source>
</evidence>
<sequence length="150" mass="16277">MAPLRPTADLRLTPALVIGAAELAWRFSRSSGPGGQNVNTTDSRVELVFDLAASAALPPTIKARALGRLEGKLVEGCVVIAASEHRSQWQNRVAAQRRLVELLQEAIKPPPPPRRATRPTRGSVQRRLAAKKQRGAIKGQRGSRPQLPED</sequence>
<dbReference type="GO" id="GO:0043022">
    <property type="term" value="F:ribosome binding"/>
    <property type="evidence" value="ECO:0007669"/>
    <property type="project" value="TreeGrafter"/>
</dbReference>
<dbReference type="NCBIfam" id="NF006718">
    <property type="entry name" value="PRK09256.1"/>
    <property type="match status" value="1"/>
</dbReference>
<evidence type="ECO:0000313" key="5">
    <source>
        <dbReference type="Proteomes" id="UP000243002"/>
    </source>
</evidence>
<dbReference type="GO" id="GO:0003747">
    <property type="term" value="F:translation release factor activity"/>
    <property type="evidence" value="ECO:0007669"/>
    <property type="project" value="InterPro"/>
</dbReference>
<dbReference type="SUPFAM" id="SSF75620">
    <property type="entry name" value="Release factor"/>
    <property type="match status" value="1"/>
</dbReference>
<proteinExistence type="inferred from homology"/>
<keyword evidence="5" id="KW-1185">Reference proteome</keyword>
<dbReference type="EMBL" id="PXXO01000006">
    <property type="protein sequence ID" value="PSJ05723.1"/>
    <property type="molecule type" value="Genomic_DNA"/>
</dbReference>
<evidence type="ECO:0000256" key="2">
    <source>
        <dbReference type="SAM" id="MobiDB-lite"/>
    </source>
</evidence>
<dbReference type="Gene3D" id="3.30.160.20">
    <property type="match status" value="1"/>
</dbReference>
<dbReference type="InterPro" id="IPR000352">
    <property type="entry name" value="Pep_chain_release_fac_I"/>
</dbReference>
<evidence type="ECO:0000313" key="4">
    <source>
        <dbReference type="EMBL" id="PSJ05723.1"/>
    </source>
</evidence>
<accession>A0A2P7MWV7</accession>
<comment type="similarity">
    <text evidence="1">Belongs to the prokaryotic/mitochondrial release factor family.</text>
</comment>
<dbReference type="InterPro" id="IPR045853">
    <property type="entry name" value="Pep_chain_release_fac_I_sf"/>
</dbReference>
<evidence type="ECO:0000256" key="1">
    <source>
        <dbReference type="ARBA" id="ARBA00010835"/>
    </source>
</evidence>
<name>A0A2P7MWV7_9CYAN</name>
<dbReference type="RefSeq" id="WP_106502657.1">
    <property type="nucleotide sequence ID" value="NZ_PXXO01000006.1"/>
</dbReference>
<dbReference type="Pfam" id="PF00472">
    <property type="entry name" value="RF-1"/>
    <property type="match status" value="1"/>
</dbReference>
<dbReference type="OrthoDB" id="9815709at2"/>
<gene>
    <name evidence="4" type="ORF">C7K55_06725</name>
</gene>
<dbReference type="GO" id="GO:0004045">
    <property type="term" value="F:peptidyl-tRNA hydrolase activity"/>
    <property type="evidence" value="ECO:0007669"/>
    <property type="project" value="TreeGrafter"/>
</dbReference>